<evidence type="ECO:0008006" key="3">
    <source>
        <dbReference type="Google" id="ProtNLM"/>
    </source>
</evidence>
<evidence type="ECO:0000313" key="2">
    <source>
        <dbReference type="EMBL" id="KAG5167356.1"/>
    </source>
</evidence>
<reference evidence="2" key="1">
    <citation type="submission" date="2021-02" db="EMBL/GenBank/DDBJ databases">
        <title>Psilocybe cubensis genome.</title>
        <authorList>
            <person name="Mckernan K.J."/>
            <person name="Crawford S."/>
            <person name="Trippe A."/>
            <person name="Kane L.T."/>
            <person name="Mclaughlin S."/>
        </authorList>
    </citation>
    <scope>NUCLEOTIDE SEQUENCE [LARGE SCALE GENOMIC DNA]</scope>
    <source>
        <strain evidence="2">MGC-MH-2018</strain>
    </source>
</reference>
<evidence type="ECO:0000256" key="1">
    <source>
        <dbReference type="SAM" id="MobiDB-lite"/>
    </source>
</evidence>
<accession>A0A8H7XWR0</accession>
<feature type="compositionally biased region" description="Polar residues" evidence="1">
    <location>
        <begin position="20"/>
        <end position="37"/>
    </location>
</feature>
<gene>
    <name evidence="2" type="ORF">JR316_007705</name>
</gene>
<comment type="caution">
    <text evidence="2">The sequence shown here is derived from an EMBL/GenBank/DDBJ whole genome shotgun (WGS) entry which is preliminary data.</text>
</comment>
<name>A0A8H7XWR0_PSICU</name>
<protein>
    <recommendedName>
        <fullName evidence="3">Protein kinase domain-containing protein</fullName>
    </recommendedName>
</protein>
<dbReference type="AlphaFoldDB" id="A0A8H7XWR0"/>
<feature type="region of interest" description="Disordered" evidence="1">
    <location>
        <begin position="20"/>
        <end position="41"/>
    </location>
</feature>
<dbReference type="OrthoDB" id="5327923at2759"/>
<dbReference type="EMBL" id="JAFIQS010000007">
    <property type="protein sequence ID" value="KAG5167356.1"/>
    <property type="molecule type" value="Genomic_DNA"/>
</dbReference>
<proteinExistence type="predicted"/>
<sequence>MWGATLADFYRVAALDKAPTVQSDSWPPSPNTSNNEPCQGPRRCEILVPSRVVTSSILRARYSPVIRTDVRHERLRRILCIAETEEEGPEIVPAYSVAKLLRAGEAWTAQSVPGGASWAKRTFDDFNDSGFEEGERDRKRPRASWEVDEQWPPESVFSPRAFPHPWPLEPFKEHSRQPEYDLTSWVHVPTLQQYIPQHLLPAKLIVHDPWEVLSGMPCTTDDQFTVPFVQKDDIVRVFNLSLDRRPRYDSDLDEEKEELDMEEARRAEFLACPRSGMPMPAGMFYEPRRFVEDEGDGTGPAKPPVYVVFPTRPQKVAPKDAHLYLAPSEKMGSGHHSYVYRAELEVPRSMLVEDVICEDCVREDVKRILEEEDGRDGEKRDPKWDDQTAGRYVLKVKDAKRREVMFGSEDAMCEWGDSRDFPVTDEQTRGPDVHVAYEGPYRAVQTTVGYQNLERAPYCEHLRTRSESIHPLTARVSVAAKLSSNDDSEDHMPTEALNYQEFPKHFFEHRTGYTWLGRDYAGDLYDSPVPSGAVVPQFYGYYQADWRDENNKNLKGKREHLSSILLLEDCGTPINPDEMTVDDRNECASLFIRMHAVGWIHNSIFKRNIVRQPGPLSEHPVIRRSQSERQGHGAHELRSSFRLIDFGRSFPNARKRSFSDYMSEERKMTKWLFQGQLL</sequence>
<organism evidence="2">
    <name type="scientific">Psilocybe cubensis</name>
    <name type="common">Psychedelic mushroom</name>
    <name type="synonym">Stropharia cubensis</name>
    <dbReference type="NCBI Taxonomy" id="181762"/>
    <lineage>
        <taxon>Eukaryota</taxon>
        <taxon>Fungi</taxon>
        <taxon>Dikarya</taxon>
        <taxon>Basidiomycota</taxon>
        <taxon>Agaricomycotina</taxon>
        <taxon>Agaricomycetes</taxon>
        <taxon>Agaricomycetidae</taxon>
        <taxon>Agaricales</taxon>
        <taxon>Agaricineae</taxon>
        <taxon>Strophariaceae</taxon>
        <taxon>Psilocybe</taxon>
    </lineage>
</organism>